<dbReference type="Proteomes" id="UP000825729">
    <property type="component" value="Unassembled WGS sequence"/>
</dbReference>
<sequence>MRWTDIEEGTEPNYVPTRSRPDADSPLPTLPPLLPPSPPDSPPPDLPPPPSSLPPDSPPPPADSFRPPEKPPPAPLALSVSPASHESFVPPPPTILKMIRITVSSKHLTIIGDPACTMPAMAEITAEVSLCRGRGVELKARGEKKLQCGNLAASAPTGVKGPDKVEQVVGEISPHVGAGGEDARVVKHFRLGCGSVGPAKDAGGGASS</sequence>
<gene>
    <name evidence="2" type="ORF">H6P81_002287</name>
</gene>
<accession>A0AAV7FB48</accession>
<feature type="region of interest" description="Disordered" evidence="1">
    <location>
        <begin position="1"/>
        <end position="91"/>
    </location>
</feature>
<feature type="compositionally biased region" description="Acidic residues" evidence="1">
    <location>
        <begin position="1"/>
        <end position="10"/>
    </location>
</feature>
<comment type="caution">
    <text evidence="2">The sequence shown here is derived from an EMBL/GenBank/DDBJ whole genome shotgun (WGS) entry which is preliminary data.</text>
</comment>
<dbReference type="AlphaFoldDB" id="A0AAV7FB48"/>
<feature type="compositionally biased region" description="Pro residues" evidence="1">
    <location>
        <begin position="28"/>
        <end position="62"/>
    </location>
</feature>
<protein>
    <submittedName>
        <fullName evidence="2">Uncharacterized protein</fullName>
    </submittedName>
</protein>
<evidence type="ECO:0000313" key="3">
    <source>
        <dbReference type="Proteomes" id="UP000825729"/>
    </source>
</evidence>
<name>A0AAV7FB48_ARIFI</name>
<organism evidence="2 3">
    <name type="scientific">Aristolochia fimbriata</name>
    <name type="common">White veined hardy Dutchman's pipe vine</name>
    <dbReference type="NCBI Taxonomy" id="158543"/>
    <lineage>
        <taxon>Eukaryota</taxon>
        <taxon>Viridiplantae</taxon>
        <taxon>Streptophyta</taxon>
        <taxon>Embryophyta</taxon>
        <taxon>Tracheophyta</taxon>
        <taxon>Spermatophyta</taxon>
        <taxon>Magnoliopsida</taxon>
        <taxon>Magnoliidae</taxon>
        <taxon>Piperales</taxon>
        <taxon>Aristolochiaceae</taxon>
        <taxon>Aristolochia</taxon>
    </lineage>
</organism>
<dbReference type="EMBL" id="JAINDJ010000002">
    <property type="protein sequence ID" value="KAG9457779.1"/>
    <property type="molecule type" value="Genomic_DNA"/>
</dbReference>
<evidence type="ECO:0000313" key="2">
    <source>
        <dbReference type="EMBL" id="KAG9457779.1"/>
    </source>
</evidence>
<evidence type="ECO:0000256" key="1">
    <source>
        <dbReference type="SAM" id="MobiDB-lite"/>
    </source>
</evidence>
<proteinExistence type="predicted"/>
<keyword evidence="3" id="KW-1185">Reference proteome</keyword>
<reference evidence="2 3" key="1">
    <citation type="submission" date="2021-07" db="EMBL/GenBank/DDBJ databases">
        <title>The Aristolochia fimbriata genome: insights into angiosperm evolution, floral development and chemical biosynthesis.</title>
        <authorList>
            <person name="Jiao Y."/>
        </authorList>
    </citation>
    <scope>NUCLEOTIDE SEQUENCE [LARGE SCALE GENOMIC DNA]</scope>
    <source>
        <strain evidence="2">IBCAS-2021</strain>
        <tissue evidence="2">Leaf</tissue>
    </source>
</reference>